<dbReference type="Gene3D" id="3.90.226.10">
    <property type="entry name" value="2-enoyl-CoA Hydratase, Chain A, domain 1"/>
    <property type="match status" value="1"/>
</dbReference>
<dbReference type="SUPFAM" id="SSF52096">
    <property type="entry name" value="ClpP/crotonase"/>
    <property type="match status" value="1"/>
</dbReference>
<dbReference type="GO" id="GO:0004300">
    <property type="term" value="F:enoyl-CoA hydratase activity"/>
    <property type="evidence" value="ECO:0007669"/>
    <property type="project" value="UniProtKB-EC"/>
</dbReference>
<organism evidence="3 4">
    <name type="scientific">Halomonas citrativorans</name>
    <dbReference type="NCBI Taxonomy" id="2742612"/>
    <lineage>
        <taxon>Bacteria</taxon>
        <taxon>Pseudomonadati</taxon>
        <taxon>Pseudomonadota</taxon>
        <taxon>Gammaproteobacteria</taxon>
        <taxon>Oceanospirillales</taxon>
        <taxon>Halomonadaceae</taxon>
        <taxon>Halomonas</taxon>
    </lineage>
</organism>
<dbReference type="AlphaFoldDB" id="A0A1R4I5C5"/>
<keyword evidence="2" id="KW-0812">Transmembrane</keyword>
<dbReference type="Pfam" id="PF00378">
    <property type="entry name" value="ECH_1"/>
    <property type="match status" value="1"/>
</dbReference>
<proteinExistence type="inferred from homology"/>
<feature type="transmembrane region" description="Helical" evidence="2">
    <location>
        <begin position="104"/>
        <end position="122"/>
    </location>
</feature>
<dbReference type="InterPro" id="IPR001753">
    <property type="entry name" value="Enoyl-CoA_hydra/iso"/>
</dbReference>
<dbReference type="RefSeq" id="WP_087111412.1">
    <property type="nucleotide sequence ID" value="NZ_FUKM01000058.1"/>
</dbReference>
<comment type="similarity">
    <text evidence="1">Belongs to the enoyl-CoA hydratase/isomerase family.</text>
</comment>
<evidence type="ECO:0000313" key="4">
    <source>
        <dbReference type="Proteomes" id="UP000196331"/>
    </source>
</evidence>
<dbReference type="PANTHER" id="PTHR43802">
    <property type="entry name" value="ENOYL-COA HYDRATASE"/>
    <property type="match status" value="1"/>
</dbReference>
<keyword evidence="2" id="KW-1133">Transmembrane helix</keyword>
<dbReference type="EC" id="4.2.1.17" evidence="3"/>
<dbReference type="OrthoDB" id="9807606at2"/>
<sequence>MADNISQLISLNAAENGIVEVAINRPDVRNALNEPTALALNEALSSVAQDDRVRCVILYGAGSAFCAGADLAEFEKAASQPASERLETLFLPALRTLMTMDKPVIAAVSGAAAGIGVSYVLASDMVVMGRSAYLKLAFINIGLIPDGGACWHLVRQLGHAEAFEMAALATPITAERCMALGLANRVVEDDQVLVQARALAQALVNQSPKALSATKHALREAAQHSLGDTMKLEGELQDQCKASDDFQARVAAFRQSRRK</sequence>
<evidence type="ECO:0000256" key="1">
    <source>
        <dbReference type="ARBA" id="ARBA00005254"/>
    </source>
</evidence>
<protein>
    <submittedName>
        <fullName evidence="3">Enoyl-CoA hydratase</fullName>
        <ecNumber evidence="3">4.2.1.17</ecNumber>
    </submittedName>
</protein>
<evidence type="ECO:0000256" key="2">
    <source>
        <dbReference type="SAM" id="Phobius"/>
    </source>
</evidence>
<dbReference type="PANTHER" id="PTHR43802:SF1">
    <property type="entry name" value="IP11341P-RELATED"/>
    <property type="match status" value="1"/>
</dbReference>
<dbReference type="InterPro" id="IPR029045">
    <property type="entry name" value="ClpP/crotonase-like_dom_sf"/>
</dbReference>
<evidence type="ECO:0000313" key="3">
    <source>
        <dbReference type="EMBL" id="SJN14896.1"/>
    </source>
</evidence>
<keyword evidence="2" id="KW-0472">Membrane</keyword>
<comment type="caution">
    <text evidence="3">The sequence shown here is derived from an EMBL/GenBank/DDBJ whole genome shotgun (WGS) entry which is preliminary data.</text>
</comment>
<reference evidence="3 4" key="1">
    <citation type="submission" date="2017-02" db="EMBL/GenBank/DDBJ databases">
        <authorList>
            <person name="Dridi B."/>
        </authorList>
    </citation>
    <scope>NUCLEOTIDE SEQUENCE [LARGE SCALE GENOMIC DNA]</scope>
    <source>
        <strain evidence="3 4">JB380</strain>
    </source>
</reference>
<dbReference type="EMBL" id="FUKM01000058">
    <property type="protein sequence ID" value="SJN14896.1"/>
    <property type="molecule type" value="Genomic_DNA"/>
</dbReference>
<dbReference type="Proteomes" id="UP000196331">
    <property type="component" value="Unassembled WGS sequence"/>
</dbReference>
<accession>A0A1R4I5C5</accession>
<gene>
    <name evidence="3" type="ORF">CZ787_17440</name>
</gene>
<name>A0A1R4I5C5_9GAMM</name>
<dbReference type="CDD" id="cd06558">
    <property type="entry name" value="crotonase-like"/>
    <property type="match status" value="1"/>
</dbReference>
<keyword evidence="3" id="KW-0456">Lyase</keyword>